<dbReference type="GO" id="GO:0016757">
    <property type="term" value="F:glycosyltransferase activity"/>
    <property type="evidence" value="ECO:0007669"/>
    <property type="project" value="UniProtKB-KW"/>
</dbReference>
<dbReference type="InterPro" id="IPR050194">
    <property type="entry name" value="Glycosyltransferase_grp1"/>
</dbReference>
<feature type="domain" description="Glycosyltransferase subfamily 4-like N-terminal" evidence="1">
    <location>
        <begin position="18"/>
        <end position="192"/>
    </location>
</feature>
<dbReference type="Pfam" id="PF13439">
    <property type="entry name" value="Glyco_transf_4"/>
    <property type="match status" value="1"/>
</dbReference>
<dbReference type="AlphaFoldDB" id="A0AB39HPF0"/>
<dbReference type="EC" id="2.4.-.-" evidence="2"/>
<protein>
    <submittedName>
        <fullName evidence="2">Glycosyltransferase</fullName>
        <ecNumber evidence="2">2.4.-.-</ecNumber>
    </submittedName>
</protein>
<proteinExistence type="predicted"/>
<dbReference type="SUPFAM" id="SSF53756">
    <property type="entry name" value="UDP-Glycosyltransferase/glycogen phosphorylase"/>
    <property type="match status" value="1"/>
</dbReference>
<dbReference type="PANTHER" id="PTHR45947">
    <property type="entry name" value="SULFOQUINOVOSYL TRANSFERASE SQD2"/>
    <property type="match status" value="1"/>
</dbReference>
<dbReference type="InterPro" id="IPR028098">
    <property type="entry name" value="Glyco_trans_4-like_N"/>
</dbReference>
<keyword evidence="2" id="KW-0328">Glycosyltransferase</keyword>
<dbReference type="PANTHER" id="PTHR45947:SF3">
    <property type="entry name" value="SULFOQUINOVOSYL TRANSFERASE SQD2"/>
    <property type="match status" value="1"/>
</dbReference>
<accession>A0AB39HPF0</accession>
<dbReference type="Gene3D" id="3.40.50.2000">
    <property type="entry name" value="Glycogen Phosphorylase B"/>
    <property type="match status" value="2"/>
</dbReference>
<keyword evidence="2" id="KW-0808">Transferase</keyword>
<organism evidence="2">
    <name type="scientific">Ornithinibacillus sp. 4-3</name>
    <dbReference type="NCBI Taxonomy" id="3231488"/>
    <lineage>
        <taxon>Bacteria</taxon>
        <taxon>Bacillati</taxon>
        <taxon>Bacillota</taxon>
        <taxon>Bacilli</taxon>
        <taxon>Bacillales</taxon>
        <taxon>Bacillaceae</taxon>
        <taxon>Ornithinibacillus</taxon>
    </lineage>
</organism>
<evidence type="ECO:0000259" key="1">
    <source>
        <dbReference type="Pfam" id="PF13439"/>
    </source>
</evidence>
<gene>
    <name evidence="2" type="ORF">AB4Y30_14315</name>
</gene>
<reference evidence="2" key="1">
    <citation type="submission" date="2024-07" db="EMBL/GenBank/DDBJ databases">
        <title>Halotolerant mesophilic bacterium Ornithinibacillus sp. 4-3, sp. nov., isolated from soil.</title>
        <authorList>
            <person name="Sidarenka A.V."/>
            <person name="Guliayeva D.E."/>
            <person name="Leanovich S.I."/>
            <person name="Hileuskaya K.S."/>
            <person name="Akhremchuk A.E."/>
            <person name="Sikolenko M.A."/>
            <person name="Valentovich L.N."/>
        </authorList>
    </citation>
    <scope>NUCLEOTIDE SEQUENCE</scope>
    <source>
        <strain evidence="2">4-3</strain>
    </source>
</reference>
<name>A0AB39HPF0_9BACI</name>
<dbReference type="EMBL" id="CP162599">
    <property type="protein sequence ID" value="XDK32174.1"/>
    <property type="molecule type" value="Genomic_DNA"/>
</dbReference>
<sequence>MNILIVAPYFPPQKTVAVVRIASLTRYLIKQGCQVTVLTNKYYEEKEETNDFVLENIKKIEVENTREKFFVRKKIYEDKFIEVMDNNNFDCIFITGGPFYTFSLCKIAKKRYNTKCIVDFRDLWIFDMRSKKEFYKPMNIMKKVIFYPIERNAIKYADVVLTVTEGWGRILKKVYFKYKDKVEIIFNGYDLEDISTKPKEPRDDGRFNIEGFKIMTFGKLTYYSEYYSTIFLKALKRICNEYSHVRLIQIGTEEERTINIMKEVGMHKEKYVNTGFCQYHQGIRILQNANVCVIIDIRNHAIGTKIYDYIYINKPIIYIGKKNTQLAKLVTSFESGFSCQTEEEVYKAITEIANNKIDYLTNKKNINKYSREYQNEKVFSVLKKLTEG</sequence>
<dbReference type="RefSeq" id="WP_368652895.1">
    <property type="nucleotide sequence ID" value="NZ_CP162599.1"/>
</dbReference>
<evidence type="ECO:0000313" key="2">
    <source>
        <dbReference type="EMBL" id="XDK32174.1"/>
    </source>
</evidence>